<evidence type="ECO:0000259" key="11">
    <source>
        <dbReference type="PROSITE" id="PS51675"/>
    </source>
</evidence>
<dbReference type="Proteomes" id="UP000719412">
    <property type="component" value="Unassembled WGS sequence"/>
</dbReference>
<keyword evidence="5" id="KW-0819">tRNA processing</keyword>
<evidence type="ECO:0000256" key="4">
    <source>
        <dbReference type="ARBA" id="ARBA00022691"/>
    </source>
</evidence>
<feature type="domain" description="SAM-dependent MTase TRM10-type" evidence="11">
    <location>
        <begin position="50"/>
        <end position="244"/>
    </location>
</feature>
<comment type="caution">
    <text evidence="12">The sequence shown here is derived from an EMBL/GenBank/DDBJ whole genome shotgun (WGS) entry which is preliminary data.</text>
</comment>
<dbReference type="EMBL" id="JABDTM020014675">
    <property type="protein sequence ID" value="KAH0819399.1"/>
    <property type="molecule type" value="Genomic_DNA"/>
</dbReference>
<keyword evidence="6" id="KW-0809">Transit peptide</keyword>
<dbReference type="GO" id="GO:0000049">
    <property type="term" value="F:tRNA binding"/>
    <property type="evidence" value="ECO:0007669"/>
    <property type="project" value="TreeGrafter"/>
</dbReference>
<dbReference type="InterPro" id="IPR025812">
    <property type="entry name" value="Trm10_C_MTase_dom"/>
</dbReference>
<dbReference type="GO" id="GO:0070131">
    <property type="term" value="P:positive regulation of mitochondrial translation"/>
    <property type="evidence" value="ECO:0007669"/>
    <property type="project" value="TreeGrafter"/>
</dbReference>
<evidence type="ECO:0000256" key="9">
    <source>
        <dbReference type="ARBA" id="ARBA00029803"/>
    </source>
</evidence>
<evidence type="ECO:0000256" key="6">
    <source>
        <dbReference type="ARBA" id="ARBA00022946"/>
    </source>
</evidence>
<evidence type="ECO:0000313" key="13">
    <source>
        <dbReference type="Proteomes" id="UP000719412"/>
    </source>
</evidence>
<feature type="region of interest" description="Disordered" evidence="10">
    <location>
        <begin position="1"/>
        <end position="20"/>
    </location>
</feature>
<evidence type="ECO:0000256" key="10">
    <source>
        <dbReference type="SAM" id="MobiDB-lite"/>
    </source>
</evidence>
<sequence>MIKKQKKKEERGEKPEKKKEETFEEFVSQYDLAHNSIFLRFYETTINQFYNNRLIQAMQFGQKLVVDCGYDNSMTDRENKNCAKQLTFLFSENRSHDDPFDLHYCNINPNSILMQSLQKHIGTVHEPWFPLHLHESSYLDKFPKEQLVYLTPHCREEMLEYDHDAIYIIGAIVDKVNTEPLSLAKAKREKIRMAKLPLDRYLHWGSGSGKSLTINQVISILLDVKTTGDWKYALRHVPRRKVHDSAGKPEGQRKIWTPAKNELSKLSYRSKNATPNRMVKVRNIIND</sequence>
<dbReference type="GO" id="GO:0097745">
    <property type="term" value="P:mitochondrial tRNA 5'-end processing"/>
    <property type="evidence" value="ECO:0007669"/>
    <property type="project" value="TreeGrafter"/>
</dbReference>
<dbReference type="InterPro" id="IPR028564">
    <property type="entry name" value="MT_TRM10-typ"/>
</dbReference>
<accession>A0A8J6LE65</accession>
<evidence type="ECO:0000256" key="8">
    <source>
        <dbReference type="ARBA" id="ARBA00023128"/>
    </source>
</evidence>
<evidence type="ECO:0000256" key="5">
    <source>
        <dbReference type="ARBA" id="ARBA00022694"/>
    </source>
</evidence>
<keyword evidence="2" id="KW-0489">Methyltransferase</keyword>
<organism evidence="12 13">
    <name type="scientific">Tenebrio molitor</name>
    <name type="common">Yellow mealworm beetle</name>
    <dbReference type="NCBI Taxonomy" id="7067"/>
    <lineage>
        <taxon>Eukaryota</taxon>
        <taxon>Metazoa</taxon>
        <taxon>Ecdysozoa</taxon>
        <taxon>Arthropoda</taxon>
        <taxon>Hexapoda</taxon>
        <taxon>Insecta</taxon>
        <taxon>Pterygota</taxon>
        <taxon>Neoptera</taxon>
        <taxon>Endopterygota</taxon>
        <taxon>Coleoptera</taxon>
        <taxon>Polyphaga</taxon>
        <taxon>Cucujiformia</taxon>
        <taxon>Tenebrionidae</taxon>
        <taxon>Tenebrio</taxon>
    </lineage>
</organism>
<dbReference type="PROSITE" id="PS51675">
    <property type="entry name" value="SAM_MT_TRM10"/>
    <property type="match status" value="1"/>
</dbReference>
<protein>
    <recommendedName>
        <fullName evidence="9">RNA (guanine-9-)-methyltransferase domain-containing protein 1</fullName>
    </recommendedName>
</protein>
<dbReference type="GO" id="GO:0008168">
    <property type="term" value="F:methyltransferase activity"/>
    <property type="evidence" value="ECO:0007669"/>
    <property type="project" value="UniProtKB-KW"/>
</dbReference>
<keyword evidence="4" id="KW-0949">S-adenosyl-L-methionine</keyword>
<dbReference type="GO" id="GO:0005654">
    <property type="term" value="C:nucleoplasm"/>
    <property type="evidence" value="ECO:0007669"/>
    <property type="project" value="TreeGrafter"/>
</dbReference>
<evidence type="ECO:0000256" key="3">
    <source>
        <dbReference type="ARBA" id="ARBA00022679"/>
    </source>
</evidence>
<name>A0A8J6LE65_TENMO</name>
<keyword evidence="7" id="KW-0175">Coiled coil</keyword>
<dbReference type="AlphaFoldDB" id="A0A8J6LE65"/>
<dbReference type="InterPro" id="IPR038459">
    <property type="entry name" value="MT_TRM10-typ_sf"/>
</dbReference>
<reference evidence="12" key="2">
    <citation type="submission" date="2021-08" db="EMBL/GenBank/DDBJ databases">
        <authorList>
            <person name="Eriksson T."/>
        </authorList>
    </citation>
    <scope>NUCLEOTIDE SEQUENCE</scope>
    <source>
        <strain evidence="12">Stoneville</strain>
        <tissue evidence="12">Whole head</tissue>
    </source>
</reference>
<gene>
    <name evidence="12" type="ORF">GEV33_003392</name>
</gene>
<reference evidence="12" key="1">
    <citation type="journal article" date="2020" name="J Insects Food Feed">
        <title>The yellow mealworm (Tenebrio molitor) genome: a resource for the emerging insects as food and feed industry.</title>
        <authorList>
            <person name="Eriksson T."/>
            <person name="Andere A."/>
            <person name="Kelstrup H."/>
            <person name="Emery V."/>
            <person name="Picard C."/>
        </authorList>
    </citation>
    <scope>NUCLEOTIDE SEQUENCE</scope>
    <source>
        <strain evidence="12">Stoneville</strain>
        <tissue evidence="12">Whole head</tissue>
    </source>
</reference>
<feature type="compositionally biased region" description="Basic and acidic residues" evidence="10">
    <location>
        <begin position="7"/>
        <end position="20"/>
    </location>
</feature>
<dbReference type="PANTHER" id="PTHR13563">
    <property type="entry name" value="TRNA (GUANINE-9-) METHYLTRANSFERASE"/>
    <property type="match status" value="1"/>
</dbReference>
<evidence type="ECO:0000256" key="1">
    <source>
        <dbReference type="ARBA" id="ARBA00004173"/>
    </source>
</evidence>
<comment type="subcellular location">
    <subcellularLocation>
        <location evidence="1">Mitochondrion</location>
    </subcellularLocation>
</comment>
<dbReference type="PANTHER" id="PTHR13563:SF5">
    <property type="entry name" value="TRNA METHYLTRANSFERASE 10 HOMOLOG C"/>
    <property type="match status" value="1"/>
</dbReference>
<dbReference type="GO" id="GO:0032259">
    <property type="term" value="P:methylation"/>
    <property type="evidence" value="ECO:0007669"/>
    <property type="project" value="UniProtKB-KW"/>
</dbReference>
<dbReference type="CDD" id="cd18102">
    <property type="entry name" value="Trm10_MRRP1"/>
    <property type="match status" value="1"/>
</dbReference>
<dbReference type="InterPro" id="IPR007356">
    <property type="entry name" value="tRNA_m1G_MeTrfase_euk"/>
</dbReference>
<evidence type="ECO:0000256" key="2">
    <source>
        <dbReference type="ARBA" id="ARBA00022603"/>
    </source>
</evidence>
<proteinExistence type="predicted"/>
<dbReference type="Gene3D" id="3.40.1280.30">
    <property type="match status" value="1"/>
</dbReference>
<keyword evidence="13" id="KW-1185">Reference proteome</keyword>
<keyword evidence="3" id="KW-0808">Transferase</keyword>
<evidence type="ECO:0000313" key="12">
    <source>
        <dbReference type="EMBL" id="KAH0819399.1"/>
    </source>
</evidence>
<keyword evidence="8" id="KW-0496">Mitochondrion</keyword>
<dbReference type="FunFam" id="3.40.1280.30:FF:000003">
    <property type="entry name" value="tRNA methyltransferase 10C, mitochondrial RNase P subunit"/>
    <property type="match status" value="1"/>
</dbReference>
<evidence type="ECO:0000256" key="7">
    <source>
        <dbReference type="ARBA" id="ARBA00023054"/>
    </source>
</evidence>
<dbReference type="GO" id="GO:0005739">
    <property type="term" value="C:mitochondrion"/>
    <property type="evidence" value="ECO:0007669"/>
    <property type="project" value="UniProtKB-SubCell"/>
</dbReference>